<dbReference type="PANTHER" id="PTHR12815:SF47">
    <property type="entry name" value="TRANSLOCATION AND ASSEMBLY MODULE SUBUNIT TAMA"/>
    <property type="match status" value="1"/>
</dbReference>
<dbReference type="Proteomes" id="UP000305398">
    <property type="component" value="Chromosome"/>
</dbReference>
<dbReference type="OrthoDB" id="9814535at2"/>
<dbReference type="KEGG" id="hyj:FHG12_18210"/>
<sequence>MKPYSLLTMPFKRATSKTRILAVWLLGLALVMGCSPTKLLAPKQNLLTRIKLEGVKQADAERILTLYQQKPNSRFPLPKLAIYQLGYSFYHPEKIQQQLDAERTKWNERIQAARPDSVKVGKLVSKRERHTQRHQLALEKGNTIMRLGEAPVIYDSLLTQRTTEEIATFLKSKGFFRSAVTSTDTVEDRRVTVTYRVAENVPFHYSQLDYEIPDTAVARRVLASQPSSLLHVGNQYDEEVIDQERSRIETLLKNAGYFDFRQQYITLEADTSFAPTTVRLRTLIANPPGQGRLHRVYTIRKVNFLTDAGVVRFGQVRDSVVRDSVYYLAFKHKFSTKVLDQKLAVRPGETYSLANTLQTQRQLGQLDVFRFNTVNYRRVRDAAALDSTSGLLDAIVNASPAKKYQETTEFGGTYVAQLPGPFGNVRLKIRNVFGGAERLELGLRLGFEGQYSRIGAVQGITDNSVYTTQVGANANLLLPQFLVPWRANRYLTRFNPQTRINTSYTYVIRPEYTRTNLEGTYDYIWQRSPYHQYVLTPLDLSIVNTVRIDPVFQNVLDSLATLGSPLRQSFSRQFVPSFNATSLYNSNDFNETRDAYYLRMFAEVGGLTKGLYENFLRDKTRLSVYNFAKFNADYRRYYKLSGKTYVVYRLNGGIVSALSKSAPTDRNGLPTEGASAYIVPYDKYFFAGGSSSVRAWKPRRLGPGSYTSTKLSDPKDPTSPEVQNFDIEQPGEVLLEGSVEYRFPLYSFINGALFTDFGNVWALHKDNREGADFQLNRFYREIAVGSGLGLRFDFTFLILRLDIATKVYDPTALGRNKWLISNFNFGNNQTAFNLGIGYPF</sequence>
<dbReference type="GO" id="GO:0019867">
    <property type="term" value="C:outer membrane"/>
    <property type="evidence" value="ECO:0007669"/>
    <property type="project" value="InterPro"/>
</dbReference>
<name>A0A5B8A3K3_9BACT</name>
<keyword evidence="4" id="KW-0472">Membrane</keyword>
<keyword evidence="3" id="KW-0732">Signal</keyword>
<dbReference type="Pfam" id="PF01103">
    <property type="entry name" value="Omp85"/>
    <property type="match status" value="1"/>
</dbReference>
<evidence type="ECO:0000256" key="3">
    <source>
        <dbReference type="ARBA" id="ARBA00022729"/>
    </source>
</evidence>
<reference evidence="7 8" key="1">
    <citation type="submission" date="2019-06" db="EMBL/GenBank/DDBJ databases">
        <authorList>
            <person name="Srinivasan S."/>
        </authorList>
    </citation>
    <scope>NUCLEOTIDE SEQUENCE [LARGE SCALE GENOMIC DNA]</scope>
    <source>
        <strain evidence="7 8">17J68-5</strain>
    </source>
</reference>
<keyword evidence="8" id="KW-1185">Reference proteome</keyword>
<proteinExistence type="predicted"/>
<dbReference type="EMBL" id="CP040896">
    <property type="protein sequence ID" value="QDA61910.1"/>
    <property type="molecule type" value="Genomic_DNA"/>
</dbReference>
<evidence type="ECO:0000256" key="4">
    <source>
        <dbReference type="ARBA" id="ARBA00023136"/>
    </source>
</evidence>
<keyword evidence="5" id="KW-0998">Cell outer membrane</keyword>
<dbReference type="InterPro" id="IPR000184">
    <property type="entry name" value="Bac_surfAg_D15"/>
</dbReference>
<dbReference type="PROSITE" id="PS51257">
    <property type="entry name" value="PROKAR_LIPOPROTEIN"/>
    <property type="match status" value="1"/>
</dbReference>
<organism evidence="7 8">
    <name type="scientific">Hymenobacter jejuensis</name>
    <dbReference type="NCBI Taxonomy" id="2502781"/>
    <lineage>
        <taxon>Bacteria</taxon>
        <taxon>Pseudomonadati</taxon>
        <taxon>Bacteroidota</taxon>
        <taxon>Cytophagia</taxon>
        <taxon>Cytophagales</taxon>
        <taxon>Hymenobacteraceae</taxon>
        <taxon>Hymenobacter</taxon>
    </lineage>
</organism>
<feature type="domain" description="Bacterial surface antigen (D15)" evidence="6">
    <location>
        <begin position="431"/>
        <end position="829"/>
    </location>
</feature>
<protein>
    <recommendedName>
        <fullName evidence="6">Bacterial surface antigen (D15) domain-containing protein</fullName>
    </recommendedName>
</protein>
<accession>A0A5B8A3K3</accession>
<evidence type="ECO:0000256" key="5">
    <source>
        <dbReference type="ARBA" id="ARBA00023237"/>
    </source>
</evidence>
<evidence type="ECO:0000259" key="6">
    <source>
        <dbReference type="Pfam" id="PF01103"/>
    </source>
</evidence>
<evidence type="ECO:0000313" key="8">
    <source>
        <dbReference type="Proteomes" id="UP000305398"/>
    </source>
</evidence>
<keyword evidence="2" id="KW-0812">Transmembrane</keyword>
<dbReference type="Gene3D" id="2.40.160.50">
    <property type="entry name" value="membrane protein fhac: a member of the omp85/tpsb transporter family"/>
    <property type="match status" value="1"/>
</dbReference>
<dbReference type="PANTHER" id="PTHR12815">
    <property type="entry name" value="SORTING AND ASSEMBLY MACHINERY SAMM50 PROTEIN FAMILY MEMBER"/>
    <property type="match status" value="1"/>
</dbReference>
<dbReference type="InterPro" id="IPR039910">
    <property type="entry name" value="D15-like"/>
</dbReference>
<evidence type="ECO:0000256" key="2">
    <source>
        <dbReference type="ARBA" id="ARBA00022692"/>
    </source>
</evidence>
<gene>
    <name evidence="7" type="ORF">FHG12_18210</name>
</gene>
<comment type="subcellular location">
    <subcellularLocation>
        <location evidence="1">Membrane</location>
    </subcellularLocation>
</comment>
<evidence type="ECO:0000256" key="1">
    <source>
        <dbReference type="ARBA" id="ARBA00004370"/>
    </source>
</evidence>
<evidence type="ECO:0000313" key="7">
    <source>
        <dbReference type="EMBL" id="QDA61910.1"/>
    </source>
</evidence>
<dbReference type="AlphaFoldDB" id="A0A5B8A3K3"/>